<feature type="compositionally biased region" description="Low complexity" evidence="6">
    <location>
        <begin position="350"/>
        <end position="361"/>
    </location>
</feature>
<gene>
    <name evidence="9" type="ORF">SAMN04489717_2813</name>
</gene>
<feature type="region of interest" description="Disordered" evidence="6">
    <location>
        <begin position="267"/>
        <end position="383"/>
    </location>
</feature>
<evidence type="ECO:0000256" key="3">
    <source>
        <dbReference type="ARBA" id="ARBA00022692"/>
    </source>
</evidence>
<evidence type="ECO:0000256" key="5">
    <source>
        <dbReference type="ARBA" id="ARBA00023136"/>
    </source>
</evidence>
<dbReference type="STRING" id="117157.SAMN04489717_2813"/>
<dbReference type="Proteomes" id="UP000198983">
    <property type="component" value="Chromosome I"/>
</dbReference>
<feature type="compositionally biased region" description="Basic and acidic residues" evidence="6">
    <location>
        <begin position="64"/>
        <end position="83"/>
    </location>
</feature>
<dbReference type="PANTHER" id="PTHR33885:SF3">
    <property type="entry name" value="PHAGE SHOCK PROTEIN C"/>
    <property type="match status" value="1"/>
</dbReference>
<dbReference type="RefSeq" id="WP_092653929.1">
    <property type="nucleotide sequence ID" value="NZ_LT629732.1"/>
</dbReference>
<sequence length="595" mass="60462">MADTTPPPERGAPAPGGGVPAGGGGRGRGGERAEPGASGTPGAPGASGGSGIPAGNRASADGGGQERDGSDRRGRDDRDARRTDGVVRDLRRLHRSDEGRVVGGVCAGLGRELQVDPVLLRVVLAVLAPFGGVGLLLYAAGWVLIPRVGEDRSILEQQLGRRRDGKPDGPVFVAGLVVIGLVVVSIPWWGLPWHVPALLVLSILGLVALLRRQSDRVQAPEAPPEGAAPGGPVPPSGSTPPGGGVPTGATVPTAEAPTTAMTRPLSEVADGLGHPGTAEETGAAADPDSHVTQPLATTPAPAPPPGQPAQAPGQQAPQGPHDAGTHTRPLQVGSWRAAQPAPPGFWDQPDPLGLGAGAEAEGGADGGPASRPEAGGAPVPPPPPPRRRRFVLFLVTMLAALVVCAALAGLQEDSRLPSGKYAVTIPAGGYVAAALAVVGLGLIAGTWFGRSRGLIAVGTILAVALVPVTAVDFGVTAAAHDHRVRPTSLEQVRPSYDYPTGRVRLDLTRLPLRDGQEVRTSVDLGTGELVVRVPPRVDVHVDADVGVGDLKVFHQTRSGADNTIRTTDVGRDGTGGGDLWLKVDLGVGHLEVDRG</sequence>
<feature type="transmembrane region" description="Helical" evidence="7">
    <location>
        <begin position="455"/>
        <end position="479"/>
    </location>
</feature>
<dbReference type="AlphaFoldDB" id="A0A1H1SIN9"/>
<name>A0A1H1SIN9_9ACTN</name>
<keyword evidence="2" id="KW-1003">Cell membrane</keyword>
<keyword evidence="3 7" id="KW-0812">Transmembrane</keyword>
<feature type="compositionally biased region" description="Low complexity" evidence="6">
    <location>
        <begin position="35"/>
        <end position="44"/>
    </location>
</feature>
<feature type="compositionally biased region" description="Pro residues" evidence="6">
    <location>
        <begin position="1"/>
        <end position="10"/>
    </location>
</feature>
<evidence type="ECO:0000256" key="1">
    <source>
        <dbReference type="ARBA" id="ARBA00004162"/>
    </source>
</evidence>
<evidence type="ECO:0000256" key="4">
    <source>
        <dbReference type="ARBA" id="ARBA00022989"/>
    </source>
</evidence>
<evidence type="ECO:0000256" key="7">
    <source>
        <dbReference type="SAM" id="Phobius"/>
    </source>
</evidence>
<feature type="compositionally biased region" description="Gly residues" evidence="6">
    <location>
        <begin position="14"/>
        <end position="27"/>
    </location>
</feature>
<proteinExistence type="predicted"/>
<dbReference type="GO" id="GO:0005886">
    <property type="term" value="C:plasma membrane"/>
    <property type="evidence" value="ECO:0007669"/>
    <property type="project" value="UniProtKB-SubCell"/>
</dbReference>
<evidence type="ECO:0000256" key="6">
    <source>
        <dbReference type="SAM" id="MobiDB-lite"/>
    </source>
</evidence>
<dbReference type="EMBL" id="LT629732">
    <property type="protein sequence ID" value="SDS47606.1"/>
    <property type="molecule type" value="Genomic_DNA"/>
</dbReference>
<feature type="transmembrane region" description="Helical" evidence="7">
    <location>
        <begin position="118"/>
        <end position="145"/>
    </location>
</feature>
<reference evidence="9 10" key="1">
    <citation type="submission" date="2016-10" db="EMBL/GenBank/DDBJ databases">
        <authorList>
            <person name="de Groot N.N."/>
        </authorList>
    </citation>
    <scope>NUCLEOTIDE SEQUENCE [LARGE SCALE GENOMIC DNA]</scope>
    <source>
        <strain evidence="9 10">DSM 22024</strain>
    </source>
</reference>
<dbReference type="Pfam" id="PF04024">
    <property type="entry name" value="PspC"/>
    <property type="match status" value="1"/>
</dbReference>
<keyword evidence="5 7" id="KW-0472">Membrane</keyword>
<feature type="region of interest" description="Disordered" evidence="6">
    <location>
        <begin position="1"/>
        <end position="83"/>
    </location>
</feature>
<keyword evidence="4 7" id="KW-1133">Transmembrane helix</keyword>
<dbReference type="OrthoDB" id="7359894at2"/>
<dbReference type="InterPro" id="IPR052027">
    <property type="entry name" value="PspC"/>
</dbReference>
<evidence type="ECO:0000259" key="8">
    <source>
        <dbReference type="Pfam" id="PF04024"/>
    </source>
</evidence>
<feature type="transmembrane region" description="Helical" evidence="7">
    <location>
        <begin position="430"/>
        <end position="448"/>
    </location>
</feature>
<comment type="subcellular location">
    <subcellularLocation>
        <location evidence="1">Cell membrane</location>
        <topology evidence="1">Single-pass membrane protein</topology>
    </subcellularLocation>
</comment>
<feature type="domain" description="Phage shock protein PspC N-terminal" evidence="8">
    <location>
        <begin position="91"/>
        <end position="147"/>
    </location>
</feature>
<keyword evidence="10" id="KW-1185">Reference proteome</keyword>
<dbReference type="InterPro" id="IPR007168">
    <property type="entry name" value="Phageshock_PspC_N"/>
</dbReference>
<organism evidence="9 10">
    <name type="scientific">Actinopolymorpha singaporensis</name>
    <dbReference type="NCBI Taxonomy" id="117157"/>
    <lineage>
        <taxon>Bacteria</taxon>
        <taxon>Bacillati</taxon>
        <taxon>Actinomycetota</taxon>
        <taxon>Actinomycetes</taxon>
        <taxon>Propionibacteriales</taxon>
        <taxon>Actinopolymorphaceae</taxon>
        <taxon>Actinopolymorpha</taxon>
    </lineage>
</organism>
<accession>A0A1H1SIN9</accession>
<feature type="transmembrane region" description="Helical" evidence="7">
    <location>
        <begin position="171"/>
        <end position="189"/>
    </location>
</feature>
<feature type="compositionally biased region" description="Low complexity" evidence="6">
    <location>
        <begin position="308"/>
        <end position="320"/>
    </location>
</feature>
<feature type="transmembrane region" description="Helical" evidence="7">
    <location>
        <begin position="195"/>
        <end position="211"/>
    </location>
</feature>
<evidence type="ECO:0000256" key="2">
    <source>
        <dbReference type="ARBA" id="ARBA00022475"/>
    </source>
</evidence>
<feature type="region of interest" description="Disordered" evidence="6">
    <location>
        <begin position="218"/>
        <end position="253"/>
    </location>
</feature>
<evidence type="ECO:0000313" key="9">
    <source>
        <dbReference type="EMBL" id="SDS47606.1"/>
    </source>
</evidence>
<evidence type="ECO:0000313" key="10">
    <source>
        <dbReference type="Proteomes" id="UP000198983"/>
    </source>
</evidence>
<protein>
    <submittedName>
        <fullName evidence="9">Phage shock protein PspC (Stress-responsive transcriptional regulator)</fullName>
    </submittedName>
</protein>
<dbReference type="PANTHER" id="PTHR33885">
    <property type="entry name" value="PHAGE SHOCK PROTEIN C"/>
    <property type="match status" value="1"/>
</dbReference>
<feature type="transmembrane region" description="Helical" evidence="7">
    <location>
        <begin position="390"/>
        <end position="410"/>
    </location>
</feature>